<organism evidence="8 9">
    <name type="scientific">Pseudodonghicola flavimaris</name>
    <dbReference type="NCBI Taxonomy" id="3050036"/>
    <lineage>
        <taxon>Bacteria</taxon>
        <taxon>Pseudomonadati</taxon>
        <taxon>Pseudomonadota</taxon>
        <taxon>Alphaproteobacteria</taxon>
        <taxon>Rhodobacterales</taxon>
        <taxon>Paracoccaceae</taxon>
        <taxon>Pseudodonghicola</taxon>
    </lineage>
</organism>
<evidence type="ECO:0000313" key="8">
    <source>
        <dbReference type="EMBL" id="MDK3018178.1"/>
    </source>
</evidence>
<comment type="similarity">
    <text evidence="2">Belongs to the EamA transporter family.</text>
</comment>
<dbReference type="EMBL" id="JASNJD010000006">
    <property type="protein sequence ID" value="MDK3018178.1"/>
    <property type="molecule type" value="Genomic_DNA"/>
</dbReference>
<keyword evidence="4 6" id="KW-1133">Transmembrane helix</keyword>
<feature type="transmembrane region" description="Helical" evidence="6">
    <location>
        <begin position="143"/>
        <end position="162"/>
    </location>
</feature>
<feature type="transmembrane region" description="Helical" evidence="6">
    <location>
        <begin position="64"/>
        <end position="84"/>
    </location>
</feature>
<dbReference type="PANTHER" id="PTHR32322">
    <property type="entry name" value="INNER MEMBRANE TRANSPORTER"/>
    <property type="match status" value="1"/>
</dbReference>
<accession>A0ABT7F0N8</accession>
<sequence length="294" mass="30268">MSRLSDALLAASAPAVWGSTYIVTSELLPPGYPLTDAALRALPAGLLLMALTRRLPPPRWLGRLAILGALNFAIFWAALFVAAYRLPGGLAATLGAVQPLIVLLLARVVLDSPLTPRGIGAALAGIFGVALLVLGPGAALDTIGVTAAFLGAVSMAAGVVLTRKWRPDVPALTFTAWQLTAGGLLLVPFALALEPPLPAPSGANIAGFLWLGLVGAALSYFFWFRGIDRLGPAAVTGFGFLSPLTAVLLGWAILGEALTPSQLLGAAIVLGCVWIGGRPGRSPCPNPHRIQGTR</sequence>
<feature type="domain" description="EamA" evidence="7">
    <location>
        <begin position="143"/>
        <end position="273"/>
    </location>
</feature>
<evidence type="ECO:0000256" key="4">
    <source>
        <dbReference type="ARBA" id="ARBA00022989"/>
    </source>
</evidence>
<evidence type="ECO:0000259" key="7">
    <source>
        <dbReference type="Pfam" id="PF00892"/>
    </source>
</evidence>
<dbReference type="PANTHER" id="PTHR32322:SF2">
    <property type="entry name" value="EAMA DOMAIN-CONTAINING PROTEIN"/>
    <property type="match status" value="1"/>
</dbReference>
<dbReference type="InterPro" id="IPR000620">
    <property type="entry name" value="EamA_dom"/>
</dbReference>
<keyword evidence="3 6" id="KW-0812">Transmembrane</keyword>
<dbReference type="Pfam" id="PF00892">
    <property type="entry name" value="EamA"/>
    <property type="match status" value="2"/>
</dbReference>
<evidence type="ECO:0000256" key="2">
    <source>
        <dbReference type="ARBA" id="ARBA00007362"/>
    </source>
</evidence>
<feature type="domain" description="EamA" evidence="7">
    <location>
        <begin position="7"/>
        <end position="133"/>
    </location>
</feature>
<evidence type="ECO:0000256" key="5">
    <source>
        <dbReference type="ARBA" id="ARBA00023136"/>
    </source>
</evidence>
<comment type="caution">
    <text evidence="8">The sequence shown here is derived from an EMBL/GenBank/DDBJ whole genome shotgun (WGS) entry which is preliminary data.</text>
</comment>
<dbReference type="Proteomes" id="UP001243757">
    <property type="component" value="Unassembled WGS sequence"/>
</dbReference>
<dbReference type="InterPro" id="IPR050638">
    <property type="entry name" value="AA-Vitamin_Transporters"/>
</dbReference>
<keyword evidence="5 6" id="KW-0472">Membrane</keyword>
<feature type="transmembrane region" description="Helical" evidence="6">
    <location>
        <begin position="174"/>
        <end position="193"/>
    </location>
</feature>
<name>A0ABT7F0N8_9RHOB</name>
<evidence type="ECO:0000256" key="1">
    <source>
        <dbReference type="ARBA" id="ARBA00004141"/>
    </source>
</evidence>
<dbReference type="RefSeq" id="WP_284480986.1">
    <property type="nucleotide sequence ID" value="NZ_JASNJD010000006.1"/>
</dbReference>
<evidence type="ECO:0000313" key="9">
    <source>
        <dbReference type="Proteomes" id="UP001243757"/>
    </source>
</evidence>
<keyword evidence="9" id="KW-1185">Reference proteome</keyword>
<gene>
    <name evidence="8" type="ORF">QO033_10865</name>
</gene>
<dbReference type="SUPFAM" id="SSF103481">
    <property type="entry name" value="Multidrug resistance efflux transporter EmrE"/>
    <property type="match status" value="2"/>
</dbReference>
<comment type="subcellular location">
    <subcellularLocation>
        <location evidence="1">Membrane</location>
        <topology evidence="1">Multi-pass membrane protein</topology>
    </subcellularLocation>
</comment>
<dbReference type="InterPro" id="IPR037185">
    <property type="entry name" value="EmrE-like"/>
</dbReference>
<proteinExistence type="inferred from homology"/>
<evidence type="ECO:0000256" key="6">
    <source>
        <dbReference type="SAM" id="Phobius"/>
    </source>
</evidence>
<reference evidence="8 9" key="1">
    <citation type="submission" date="2023-05" db="EMBL/GenBank/DDBJ databases">
        <title>Pseudodonghicola sp. nov.</title>
        <authorList>
            <person name="Huang J."/>
        </authorList>
    </citation>
    <scope>NUCLEOTIDE SEQUENCE [LARGE SCALE GENOMIC DNA]</scope>
    <source>
        <strain evidence="8 9">IC7</strain>
    </source>
</reference>
<evidence type="ECO:0000256" key="3">
    <source>
        <dbReference type="ARBA" id="ARBA00022692"/>
    </source>
</evidence>
<feature type="transmembrane region" description="Helical" evidence="6">
    <location>
        <begin position="230"/>
        <end position="254"/>
    </location>
</feature>
<protein>
    <submittedName>
        <fullName evidence="8">EamA family transporter</fullName>
    </submittedName>
</protein>
<feature type="transmembrane region" description="Helical" evidence="6">
    <location>
        <begin position="205"/>
        <end position="223"/>
    </location>
</feature>
<feature type="transmembrane region" description="Helical" evidence="6">
    <location>
        <begin position="119"/>
        <end position="137"/>
    </location>
</feature>
<feature type="transmembrane region" description="Helical" evidence="6">
    <location>
        <begin position="90"/>
        <end position="110"/>
    </location>
</feature>
<feature type="transmembrane region" description="Helical" evidence="6">
    <location>
        <begin position="260"/>
        <end position="277"/>
    </location>
</feature>